<dbReference type="SUPFAM" id="SSF50978">
    <property type="entry name" value="WD40 repeat-like"/>
    <property type="match status" value="1"/>
</dbReference>
<evidence type="ECO:0000256" key="1">
    <source>
        <dbReference type="ARBA" id="ARBA00022490"/>
    </source>
</evidence>
<comment type="function">
    <text evidence="7">Component of the eukaryotic translation initiation factor 3 (eIF-3) complex, which is involved in protein synthesis of a specialized repertoire of mRNAs and, together with other initiation factors, stimulates binding of mRNA and methionyl-tRNAi to the 40S ribosome. The eIF-3 complex specifically targets and initiates translation of a subset of mRNAs involved in cell proliferation.</text>
</comment>
<dbReference type="InterPro" id="IPR027525">
    <property type="entry name" value="eIF3i"/>
</dbReference>
<evidence type="ECO:0000256" key="6">
    <source>
        <dbReference type="ARBA" id="ARBA00038394"/>
    </source>
</evidence>
<dbReference type="FunFam" id="2.130.10.10:FF:000127">
    <property type="entry name" value="Eukaryotic translation initiation factor 3 subunit I"/>
    <property type="match status" value="1"/>
</dbReference>
<dbReference type="OrthoDB" id="24966at2759"/>
<comment type="similarity">
    <text evidence="6">Belongs to the WD repeat STRAP family.</text>
</comment>
<dbReference type="STRING" id="48709.A0A1D2NGT9"/>
<comment type="subunit">
    <text evidence="7">Component of the eukaryotic translation initiation factor 3 (eIF-3) complex.</text>
</comment>
<evidence type="ECO:0000256" key="2">
    <source>
        <dbReference type="ARBA" id="ARBA00022540"/>
    </source>
</evidence>
<evidence type="ECO:0000256" key="3">
    <source>
        <dbReference type="ARBA" id="ARBA00022574"/>
    </source>
</evidence>
<name>A0A1D2NGT9_ORCCI</name>
<keyword evidence="3 8" id="KW-0853">WD repeat</keyword>
<dbReference type="InterPro" id="IPR015943">
    <property type="entry name" value="WD40/YVTN_repeat-like_dom_sf"/>
</dbReference>
<dbReference type="SMART" id="SM00320">
    <property type="entry name" value="WD40"/>
    <property type="match status" value="6"/>
</dbReference>
<feature type="repeat" description="WD" evidence="8">
    <location>
        <begin position="313"/>
        <end position="343"/>
    </location>
</feature>
<dbReference type="PANTHER" id="PTHR19877:SF1">
    <property type="entry name" value="EUKARYOTIC TRANSLATION INITIATION FACTOR 3 SUBUNIT I"/>
    <property type="match status" value="1"/>
</dbReference>
<dbReference type="HAMAP" id="MF_03008">
    <property type="entry name" value="eIF3i"/>
    <property type="match status" value="1"/>
</dbReference>
<dbReference type="GO" id="GO:0001732">
    <property type="term" value="P:formation of cytoplasmic translation initiation complex"/>
    <property type="evidence" value="ECO:0007669"/>
    <property type="project" value="UniProtKB-UniRule"/>
</dbReference>
<dbReference type="PROSITE" id="PS50082">
    <property type="entry name" value="WD_REPEATS_2"/>
    <property type="match status" value="4"/>
</dbReference>
<keyword evidence="1 7" id="KW-0963">Cytoplasm</keyword>
<comment type="caution">
    <text evidence="9">The sequence shown here is derived from an EMBL/GenBank/DDBJ whole genome shotgun (WGS) entry which is preliminary data.</text>
</comment>
<gene>
    <name evidence="9" type="ORF">Ocin01_02371</name>
</gene>
<organism evidence="9 10">
    <name type="scientific">Orchesella cincta</name>
    <name type="common">Springtail</name>
    <name type="synonym">Podura cincta</name>
    <dbReference type="NCBI Taxonomy" id="48709"/>
    <lineage>
        <taxon>Eukaryota</taxon>
        <taxon>Metazoa</taxon>
        <taxon>Ecdysozoa</taxon>
        <taxon>Arthropoda</taxon>
        <taxon>Hexapoda</taxon>
        <taxon>Collembola</taxon>
        <taxon>Entomobryomorpha</taxon>
        <taxon>Entomobryoidea</taxon>
        <taxon>Orchesellidae</taxon>
        <taxon>Orchesellinae</taxon>
        <taxon>Orchesella</taxon>
    </lineage>
</organism>
<keyword evidence="5 7" id="KW-0648">Protein biosynthesis</keyword>
<protein>
    <recommendedName>
        <fullName evidence="7">Eukaryotic translation initiation factor 3 subunit I</fullName>
        <shortName evidence="7">eIF3i</shortName>
    </recommendedName>
</protein>
<evidence type="ECO:0000313" key="10">
    <source>
        <dbReference type="Proteomes" id="UP000094527"/>
    </source>
</evidence>
<evidence type="ECO:0000313" key="9">
    <source>
        <dbReference type="EMBL" id="ODN04315.1"/>
    </source>
</evidence>
<dbReference type="Pfam" id="PF24805">
    <property type="entry name" value="EIF3I"/>
    <property type="match status" value="1"/>
</dbReference>
<dbReference type="InterPro" id="IPR019775">
    <property type="entry name" value="WD40_repeat_CS"/>
</dbReference>
<dbReference type="PANTHER" id="PTHR19877">
    <property type="entry name" value="EUKARYOTIC TRANSLATION INITIATION FACTOR 3 SUBUNIT I"/>
    <property type="match status" value="1"/>
</dbReference>
<proteinExistence type="inferred from homology"/>
<comment type="subcellular location">
    <subcellularLocation>
        <location evidence="7">Cytoplasm</location>
    </subcellularLocation>
</comment>
<dbReference type="OMA" id="VWFSHNG"/>
<feature type="repeat" description="WD" evidence="8">
    <location>
        <begin position="40"/>
        <end position="81"/>
    </location>
</feature>
<dbReference type="GO" id="GO:0033290">
    <property type="term" value="C:eukaryotic 48S preinitiation complex"/>
    <property type="evidence" value="ECO:0007669"/>
    <property type="project" value="UniProtKB-UniRule"/>
</dbReference>
<dbReference type="GO" id="GO:0003743">
    <property type="term" value="F:translation initiation factor activity"/>
    <property type="evidence" value="ECO:0007669"/>
    <property type="project" value="UniProtKB-UniRule"/>
</dbReference>
<dbReference type="Gene3D" id="2.130.10.10">
    <property type="entry name" value="YVTN repeat-like/Quinoprotein amine dehydrogenase"/>
    <property type="match status" value="1"/>
</dbReference>
<evidence type="ECO:0000256" key="7">
    <source>
        <dbReference type="HAMAP-Rule" id="MF_03008"/>
    </source>
</evidence>
<dbReference type="PROSITE" id="PS50294">
    <property type="entry name" value="WD_REPEATS_REGION"/>
    <property type="match status" value="2"/>
</dbReference>
<evidence type="ECO:0000256" key="5">
    <source>
        <dbReference type="ARBA" id="ARBA00022917"/>
    </source>
</evidence>
<dbReference type="CDD" id="cd00200">
    <property type="entry name" value="WD40"/>
    <property type="match status" value="1"/>
</dbReference>
<dbReference type="AlphaFoldDB" id="A0A1D2NGT9"/>
<feature type="repeat" description="WD" evidence="8">
    <location>
        <begin position="82"/>
        <end position="123"/>
    </location>
</feature>
<feature type="repeat" description="WD" evidence="8">
    <location>
        <begin position="216"/>
        <end position="257"/>
    </location>
</feature>
<keyword evidence="2 7" id="KW-0396">Initiation factor</keyword>
<evidence type="ECO:0000256" key="8">
    <source>
        <dbReference type="PROSITE-ProRule" id="PRU00221"/>
    </source>
</evidence>
<keyword evidence="10" id="KW-1185">Reference proteome</keyword>
<keyword evidence="4" id="KW-0677">Repeat</keyword>
<dbReference type="InterPro" id="IPR001680">
    <property type="entry name" value="WD40_rpt"/>
</dbReference>
<dbReference type="Proteomes" id="UP000094527">
    <property type="component" value="Unassembled WGS sequence"/>
</dbReference>
<dbReference type="InterPro" id="IPR036322">
    <property type="entry name" value="WD40_repeat_dom_sf"/>
</dbReference>
<accession>A0A1D2NGT9</accession>
<dbReference type="PROSITE" id="PS00678">
    <property type="entry name" value="WD_REPEATS_1"/>
    <property type="match status" value="1"/>
</dbReference>
<comment type="similarity">
    <text evidence="7">Belongs to the eIF-3 subunit I family.</text>
</comment>
<evidence type="ECO:0000256" key="4">
    <source>
        <dbReference type="ARBA" id="ARBA00022737"/>
    </source>
</evidence>
<sequence>MVKSVYPLKFVRENGVKLGTPCFCICNLLTFLNFDRPLMLQGHSRAITQIKYNREGDLIFSAAKDASPCVWFSHNGERLGTFDGHNGTVWCIDVDWKTQQLLSGGGDMSIRLWDCETGKELTQLERDSPVRTSLFSYSGNMVVYSTDAAMSKPCEIFLADVRDPDQLGESVTRITVEGPKITALLWGPLDHTLITGHDSGKLTQWDLRTNKIITTVEDHQANINDMQASKDGTMFITASKDHTSKLFDMDTLECLKTYKTERPVNSGCISPNLEHVCLGGGQEAMEVTTTATSQGKFEARFFHLVFEEEFARVKGHFGPINSLGFHPGGTQYTSGAEDGYLRVHNFDQSYFDYKYDFYIKIYGFCLCNFSISLIR</sequence>
<reference evidence="9 10" key="1">
    <citation type="journal article" date="2016" name="Genome Biol. Evol.">
        <title>Gene Family Evolution Reflects Adaptation to Soil Environmental Stressors in the Genome of the Collembolan Orchesella cincta.</title>
        <authorList>
            <person name="Faddeeva-Vakhrusheva A."/>
            <person name="Derks M.F."/>
            <person name="Anvar S.Y."/>
            <person name="Agamennone V."/>
            <person name="Suring W."/>
            <person name="Smit S."/>
            <person name="van Straalen N.M."/>
            <person name="Roelofs D."/>
        </authorList>
    </citation>
    <scope>NUCLEOTIDE SEQUENCE [LARGE SCALE GENOMIC DNA]</scope>
    <source>
        <tissue evidence="9">Mixed pool</tissue>
    </source>
</reference>
<dbReference type="GO" id="GO:0071541">
    <property type="term" value="C:eukaryotic translation initiation factor 3 complex, eIF3m"/>
    <property type="evidence" value="ECO:0007669"/>
    <property type="project" value="TreeGrafter"/>
</dbReference>
<dbReference type="GO" id="GO:0003723">
    <property type="term" value="F:RNA binding"/>
    <property type="evidence" value="ECO:0007669"/>
    <property type="project" value="TreeGrafter"/>
</dbReference>
<dbReference type="GO" id="GO:0016282">
    <property type="term" value="C:eukaryotic 43S preinitiation complex"/>
    <property type="evidence" value="ECO:0007669"/>
    <property type="project" value="UniProtKB-UniRule"/>
</dbReference>
<dbReference type="EMBL" id="LJIJ01000048">
    <property type="protein sequence ID" value="ODN04315.1"/>
    <property type="molecule type" value="Genomic_DNA"/>
</dbReference>